<feature type="signal peptide" evidence="1">
    <location>
        <begin position="1"/>
        <end position="23"/>
    </location>
</feature>
<gene>
    <name evidence="2" type="ORF">NQ317_012784</name>
</gene>
<evidence type="ECO:0000256" key="1">
    <source>
        <dbReference type="SAM" id="SignalP"/>
    </source>
</evidence>
<organism evidence="2 3">
    <name type="scientific">Molorchus minor</name>
    <dbReference type="NCBI Taxonomy" id="1323400"/>
    <lineage>
        <taxon>Eukaryota</taxon>
        <taxon>Metazoa</taxon>
        <taxon>Ecdysozoa</taxon>
        <taxon>Arthropoda</taxon>
        <taxon>Hexapoda</taxon>
        <taxon>Insecta</taxon>
        <taxon>Pterygota</taxon>
        <taxon>Neoptera</taxon>
        <taxon>Endopterygota</taxon>
        <taxon>Coleoptera</taxon>
        <taxon>Polyphaga</taxon>
        <taxon>Cucujiformia</taxon>
        <taxon>Chrysomeloidea</taxon>
        <taxon>Cerambycidae</taxon>
        <taxon>Lamiinae</taxon>
        <taxon>Monochamini</taxon>
        <taxon>Molorchus</taxon>
    </lineage>
</organism>
<evidence type="ECO:0000313" key="3">
    <source>
        <dbReference type="Proteomes" id="UP001162164"/>
    </source>
</evidence>
<comment type="caution">
    <text evidence="2">The sequence shown here is derived from an EMBL/GenBank/DDBJ whole genome shotgun (WGS) entry which is preliminary data.</text>
</comment>
<evidence type="ECO:0008006" key="4">
    <source>
        <dbReference type="Google" id="ProtNLM"/>
    </source>
</evidence>
<keyword evidence="1" id="KW-0732">Signal</keyword>
<accession>A0ABQ9K696</accession>
<protein>
    <recommendedName>
        <fullName evidence="4">Secreted protein</fullName>
    </recommendedName>
</protein>
<keyword evidence="3" id="KW-1185">Reference proteome</keyword>
<dbReference type="EMBL" id="JAPWTJ010000019">
    <property type="protein sequence ID" value="KAJ8985133.1"/>
    <property type="molecule type" value="Genomic_DNA"/>
</dbReference>
<dbReference type="Proteomes" id="UP001162164">
    <property type="component" value="Unassembled WGS sequence"/>
</dbReference>
<proteinExistence type="predicted"/>
<reference evidence="2" key="1">
    <citation type="journal article" date="2023" name="Insect Mol. Biol.">
        <title>Genome sequencing provides insights into the evolution of gene families encoding plant cell wall-degrading enzymes in longhorned beetles.</title>
        <authorList>
            <person name="Shin N.R."/>
            <person name="Okamura Y."/>
            <person name="Kirsch R."/>
            <person name="Pauchet Y."/>
        </authorList>
    </citation>
    <scope>NUCLEOTIDE SEQUENCE</scope>
    <source>
        <strain evidence="2">MMC_N1</strain>
    </source>
</reference>
<name>A0ABQ9K696_9CUCU</name>
<sequence length="72" mass="8570">MTSLQNVLLFVLHWVLLIDLATSDACDANLALDYLRLTQDDRRVRLEWGLEEQNSTQRLRNQRQFRALFYCV</sequence>
<evidence type="ECO:0000313" key="2">
    <source>
        <dbReference type="EMBL" id="KAJ8985133.1"/>
    </source>
</evidence>
<feature type="chain" id="PRO_5047323765" description="Secreted protein" evidence="1">
    <location>
        <begin position="24"/>
        <end position="72"/>
    </location>
</feature>